<dbReference type="Gene3D" id="1.10.260.40">
    <property type="entry name" value="lambda repressor-like DNA-binding domains"/>
    <property type="match status" value="1"/>
</dbReference>
<accession>A0ABW2Y2W5</accession>
<dbReference type="Proteomes" id="UP001597036">
    <property type="component" value="Unassembled WGS sequence"/>
</dbReference>
<evidence type="ECO:0000256" key="1">
    <source>
        <dbReference type="SAM" id="Phobius"/>
    </source>
</evidence>
<dbReference type="RefSeq" id="WP_377938230.1">
    <property type="nucleotide sequence ID" value="NZ_JBHTHQ010000012.1"/>
</dbReference>
<comment type="caution">
    <text evidence="3">The sequence shown here is derived from an EMBL/GenBank/DDBJ whole genome shotgun (WGS) entry which is preliminary data.</text>
</comment>
<name>A0ABW2Y2W5_9BIFI</name>
<dbReference type="InterPro" id="IPR010982">
    <property type="entry name" value="Lambda_DNA-bd_dom_sf"/>
</dbReference>
<feature type="domain" description="HTH cro/C1-type" evidence="2">
    <location>
        <begin position="8"/>
        <end position="47"/>
    </location>
</feature>
<dbReference type="InterPro" id="IPR001387">
    <property type="entry name" value="Cro/C1-type_HTH"/>
</dbReference>
<sequence length="126" mass="14177">MAGRSSTLSDLAGLTVRTIQRLEAGESMSLETLRLTADSFGVSVSSLFDDVSEDPKANKIEQLDQERSLQIQHRKDENILFRKITWAIFITIAVIIATIFGYLEQTGALSHNDIWEYIFVSAWVII</sequence>
<feature type="transmembrane region" description="Helical" evidence="1">
    <location>
        <begin position="84"/>
        <end position="103"/>
    </location>
</feature>
<reference evidence="4" key="1">
    <citation type="journal article" date="2019" name="Int. J. Syst. Evol. Microbiol.">
        <title>The Global Catalogue of Microorganisms (GCM) 10K type strain sequencing project: providing services to taxonomists for standard genome sequencing and annotation.</title>
        <authorList>
            <consortium name="The Broad Institute Genomics Platform"/>
            <consortium name="The Broad Institute Genome Sequencing Center for Infectious Disease"/>
            <person name="Wu L."/>
            <person name="Ma J."/>
        </authorList>
    </citation>
    <scope>NUCLEOTIDE SEQUENCE [LARGE SCALE GENOMIC DNA]</scope>
    <source>
        <strain evidence="4">CCM 8604</strain>
    </source>
</reference>
<evidence type="ECO:0000313" key="4">
    <source>
        <dbReference type="Proteomes" id="UP001597036"/>
    </source>
</evidence>
<evidence type="ECO:0000313" key="3">
    <source>
        <dbReference type="EMBL" id="MFD0704603.1"/>
    </source>
</evidence>
<proteinExistence type="predicted"/>
<organism evidence="3 4">
    <name type="scientific">Alloscardovia venturai</name>
    <dbReference type="NCBI Taxonomy" id="1769421"/>
    <lineage>
        <taxon>Bacteria</taxon>
        <taxon>Bacillati</taxon>
        <taxon>Actinomycetota</taxon>
        <taxon>Actinomycetes</taxon>
        <taxon>Bifidobacteriales</taxon>
        <taxon>Bifidobacteriaceae</taxon>
        <taxon>Alloscardovia</taxon>
    </lineage>
</organism>
<dbReference type="PROSITE" id="PS50943">
    <property type="entry name" value="HTH_CROC1"/>
    <property type="match status" value="1"/>
</dbReference>
<dbReference type="SUPFAM" id="SSF47413">
    <property type="entry name" value="lambda repressor-like DNA-binding domains"/>
    <property type="match status" value="1"/>
</dbReference>
<gene>
    <name evidence="3" type="ORF">ACFQY8_02410</name>
</gene>
<protein>
    <submittedName>
        <fullName evidence="3">Helix-turn-helix domain-containing protein</fullName>
    </submittedName>
</protein>
<keyword evidence="1" id="KW-0812">Transmembrane</keyword>
<keyword evidence="1" id="KW-0472">Membrane</keyword>
<keyword evidence="1" id="KW-1133">Transmembrane helix</keyword>
<evidence type="ECO:0000259" key="2">
    <source>
        <dbReference type="PROSITE" id="PS50943"/>
    </source>
</evidence>
<dbReference type="EMBL" id="JBHTHQ010000012">
    <property type="protein sequence ID" value="MFD0704603.1"/>
    <property type="molecule type" value="Genomic_DNA"/>
</dbReference>
<keyword evidence="4" id="KW-1185">Reference proteome</keyword>